<comment type="function">
    <text evidence="12">Accessory subunit of the mitochondrial membrane respiratory chain NADH dehydrogenase (Complex I), that is believed not to be involved in catalysis. Complex I functions in the transfer of electrons from NADH to the respiratory chain. The immediate electron acceptor for the enzyme is believed to be ubiquinone. Involved in the interferon/all-trans-retinoic acid (IFN/RA) induced cell death. This apoptotic activity is inhibited by interaction with viral IRF1. Prevents the transactivation of STAT3 target genes. May play a role in CARD15-mediated innate mucosal responses and serve to regulate intestinal epithelial cell responses to microbes.</text>
</comment>
<keyword evidence="6 14" id="KW-0812">Transmembrane</keyword>
<evidence type="ECO:0000256" key="3">
    <source>
        <dbReference type="ARBA" id="ARBA00018192"/>
    </source>
</evidence>
<proteinExistence type="evidence at transcript level"/>
<gene>
    <name evidence="15" type="primary">CPr2</name>
</gene>
<evidence type="ECO:0000256" key="7">
    <source>
        <dbReference type="ARBA" id="ARBA00022792"/>
    </source>
</evidence>
<evidence type="ECO:0000256" key="9">
    <source>
        <dbReference type="ARBA" id="ARBA00022989"/>
    </source>
</evidence>
<keyword evidence="10 14" id="KW-0496">Mitochondrion</keyword>
<evidence type="ECO:0000256" key="2">
    <source>
        <dbReference type="ARBA" id="ARBA00007312"/>
    </source>
</evidence>
<evidence type="ECO:0000256" key="6">
    <source>
        <dbReference type="ARBA" id="ARBA00022692"/>
    </source>
</evidence>
<sequence>MDGAIKQDLPPPGGYKRIVFHRIPAKKYFNGYAIFAGYIGLTVFASYFARFDLKRQRRQKIEESDVHIALEPLLLAERDRMYLKQLRKNRDEEAELMKNVPGWKVGTYYGEPIYKTIPKDTFIDPLRNEYYAHANKLYLFESVYIDALY</sequence>
<keyword evidence="5 14" id="KW-0679">Respiratory chain</keyword>
<dbReference type="Pfam" id="PF06212">
    <property type="entry name" value="GRIM-19"/>
    <property type="match status" value="1"/>
</dbReference>
<comment type="subcellular location">
    <subcellularLocation>
        <location evidence="1 14">Mitochondrion inner membrane</location>
        <topology evidence="1 14">Single-pass membrane protein</topology>
        <orientation evidence="1 14">Matrix side</orientation>
    </subcellularLocation>
</comment>
<dbReference type="GO" id="GO:0045271">
    <property type="term" value="C:respiratory chain complex I"/>
    <property type="evidence" value="ECO:0007669"/>
    <property type="project" value="UniProtKB-UniRule"/>
</dbReference>
<accession>A0A0U3YCU4</accession>
<evidence type="ECO:0000256" key="4">
    <source>
        <dbReference type="ARBA" id="ARBA00022448"/>
    </source>
</evidence>
<evidence type="ECO:0000256" key="11">
    <source>
        <dbReference type="ARBA" id="ARBA00023136"/>
    </source>
</evidence>
<feature type="transmembrane region" description="Helical" evidence="14">
    <location>
        <begin position="29"/>
        <end position="49"/>
    </location>
</feature>
<evidence type="ECO:0000256" key="14">
    <source>
        <dbReference type="RuleBase" id="RU368034"/>
    </source>
</evidence>
<reference evidence="15" key="1">
    <citation type="submission" date="2015-12" db="EMBL/GenBank/DDBJ databases">
        <title>First venom gland Transcriptomic analysis of Iranian yellow scorpion 'Odonthubuthus doriae'.</title>
        <authorList>
            <person name="Naderi Soorki M."/>
            <person name="Galehdari H."/>
            <person name="Jalali A."/>
            <person name="Baradaran M."/>
        </authorList>
    </citation>
    <scope>NUCLEOTIDE SEQUENCE</scope>
</reference>
<comment type="subunit">
    <text evidence="13">Complex I is composed of 45 different subunits. Interacts with CARD15, but not with CARD4. Interacts with STAT3, but not with STAT1, STAT2 and STAT5A. Interacts with OLFM4.</text>
</comment>
<dbReference type="AlphaFoldDB" id="A0A0U3YCU4"/>
<evidence type="ECO:0000256" key="1">
    <source>
        <dbReference type="ARBA" id="ARBA00004298"/>
    </source>
</evidence>
<keyword evidence="4 14" id="KW-0813">Transport</keyword>
<evidence type="ECO:0000256" key="13">
    <source>
        <dbReference type="ARBA" id="ARBA00046797"/>
    </source>
</evidence>
<evidence type="ECO:0000256" key="12">
    <source>
        <dbReference type="ARBA" id="ARBA00045908"/>
    </source>
</evidence>
<organism evidence="15">
    <name type="scientific">Odontobuthus doriae</name>
    <name type="common">Yellow Iranian scorpion</name>
    <dbReference type="NCBI Taxonomy" id="342590"/>
    <lineage>
        <taxon>Eukaryota</taxon>
        <taxon>Metazoa</taxon>
        <taxon>Ecdysozoa</taxon>
        <taxon>Arthropoda</taxon>
        <taxon>Chelicerata</taxon>
        <taxon>Arachnida</taxon>
        <taxon>Scorpiones</taxon>
        <taxon>Buthida</taxon>
        <taxon>Buthoidea</taxon>
        <taxon>Buthidae</taxon>
        <taxon>Odontobuthus</taxon>
    </lineage>
</organism>
<dbReference type="InterPro" id="IPR009346">
    <property type="entry name" value="GRIM-19"/>
</dbReference>
<evidence type="ECO:0000256" key="5">
    <source>
        <dbReference type="ARBA" id="ARBA00022660"/>
    </source>
</evidence>
<keyword evidence="9 14" id="KW-1133">Transmembrane helix</keyword>
<dbReference type="PANTHER" id="PTHR12966:SF0">
    <property type="entry name" value="NADH DEHYDROGENASE [UBIQUINONE] 1 ALPHA SUBCOMPLEX SUBUNIT 13"/>
    <property type="match status" value="1"/>
</dbReference>
<evidence type="ECO:0000313" key="15">
    <source>
        <dbReference type="EMBL" id="ALX72357.1"/>
    </source>
</evidence>
<keyword evidence="7 14" id="KW-0999">Mitochondrion inner membrane</keyword>
<evidence type="ECO:0000256" key="8">
    <source>
        <dbReference type="ARBA" id="ARBA00022982"/>
    </source>
</evidence>
<comment type="function">
    <text evidence="14">Complex I functions in the transfer of electrons from NADH to the respiratory chain. Accessory subunit of the mitochondrial membrane respiratory chain NADH dehydrogenase (Complex I), that is believed not to be involved in catalysis.</text>
</comment>
<name>A0A0U3YCU4_ODODO</name>
<keyword evidence="11 14" id="KW-0472">Membrane</keyword>
<dbReference type="EMBL" id="KU365859">
    <property type="protein sequence ID" value="ALX72357.1"/>
    <property type="molecule type" value="mRNA"/>
</dbReference>
<dbReference type="GO" id="GO:0005743">
    <property type="term" value="C:mitochondrial inner membrane"/>
    <property type="evidence" value="ECO:0007669"/>
    <property type="project" value="UniProtKB-SubCell"/>
</dbReference>
<keyword evidence="8 14" id="KW-0249">Electron transport</keyword>
<dbReference type="PANTHER" id="PTHR12966">
    <property type="entry name" value="NADH DEHYDROGENASE UBIQUINONE 1 ALPHA SUBCOMPLEX SUBUNIT 13"/>
    <property type="match status" value="1"/>
</dbReference>
<evidence type="ECO:0000256" key="10">
    <source>
        <dbReference type="ARBA" id="ARBA00023128"/>
    </source>
</evidence>
<comment type="similarity">
    <text evidence="2 14">Belongs to the complex I NDUFA13 subunit family.</text>
</comment>
<protein>
    <recommendedName>
        <fullName evidence="3 14">NADH dehydrogenase [ubiquinone] 1 alpha subcomplex subunit 13</fullName>
    </recommendedName>
</protein>